<dbReference type="Proteomes" id="UP001497497">
    <property type="component" value="Unassembled WGS sequence"/>
</dbReference>
<keyword evidence="2 4" id="KW-0863">Zinc-finger</keyword>
<reference evidence="9 10" key="1">
    <citation type="submission" date="2024-04" db="EMBL/GenBank/DDBJ databases">
        <authorList>
            <consortium name="Genoscope - CEA"/>
            <person name="William W."/>
        </authorList>
    </citation>
    <scope>NUCLEOTIDE SEQUENCE [LARGE SCALE GENOMIC DNA]</scope>
</reference>
<organism evidence="9 10">
    <name type="scientific">Lymnaea stagnalis</name>
    <name type="common">Great pond snail</name>
    <name type="synonym">Helix stagnalis</name>
    <dbReference type="NCBI Taxonomy" id="6523"/>
    <lineage>
        <taxon>Eukaryota</taxon>
        <taxon>Metazoa</taxon>
        <taxon>Spiralia</taxon>
        <taxon>Lophotrochozoa</taxon>
        <taxon>Mollusca</taxon>
        <taxon>Gastropoda</taxon>
        <taxon>Heterobranchia</taxon>
        <taxon>Euthyneura</taxon>
        <taxon>Panpulmonata</taxon>
        <taxon>Hygrophila</taxon>
        <taxon>Lymnaeoidea</taxon>
        <taxon>Lymnaeidae</taxon>
        <taxon>Lymnaea</taxon>
    </lineage>
</organism>
<evidence type="ECO:0000259" key="8">
    <source>
        <dbReference type="PROSITE" id="PS50271"/>
    </source>
</evidence>
<dbReference type="PANTHER" id="PTHR24007:SF7">
    <property type="entry name" value="BRCA1-ASSOCIATED PROTEIN"/>
    <property type="match status" value="1"/>
</dbReference>
<keyword evidence="10" id="KW-1185">Reference proteome</keyword>
<feature type="compositionally biased region" description="Basic and acidic residues" evidence="6">
    <location>
        <begin position="68"/>
        <end position="86"/>
    </location>
</feature>
<dbReference type="InterPro" id="IPR001841">
    <property type="entry name" value="Znf_RING"/>
</dbReference>
<dbReference type="PANTHER" id="PTHR24007">
    <property type="entry name" value="BRCA1-ASSOCIATED PROTEIN"/>
    <property type="match status" value="1"/>
</dbReference>
<evidence type="ECO:0000256" key="6">
    <source>
        <dbReference type="SAM" id="MobiDB-lite"/>
    </source>
</evidence>
<evidence type="ECO:0000256" key="1">
    <source>
        <dbReference type="ARBA" id="ARBA00022723"/>
    </source>
</evidence>
<dbReference type="CDD" id="cd16457">
    <property type="entry name" value="RING-H2_BRAP2"/>
    <property type="match status" value="1"/>
</dbReference>
<dbReference type="GO" id="GO:0005737">
    <property type="term" value="C:cytoplasm"/>
    <property type="evidence" value="ECO:0007669"/>
    <property type="project" value="TreeGrafter"/>
</dbReference>
<evidence type="ECO:0000256" key="2">
    <source>
        <dbReference type="ARBA" id="ARBA00022771"/>
    </source>
</evidence>
<evidence type="ECO:0000256" key="3">
    <source>
        <dbReference type="ARBA" id="ARBA00022833"/>
    </source>
</evidence>
<feature type="region of interest" description="Disordered" evidence="6">
    <location>
        <begin position="158"/>
        <end position="239"/>
    </location>
</feature>
<name>A0AAV2IRI4_LYMST</name>
<dbReference type="SMART" id="SM00184">
    <property type="entry name" value="RING"/>
    <property type="match status" value="1"/>
</dbReference>
<dbReference type="InterPro" id="IPR001607">
    <property type="entry name" value="Znf_UBP"/>
</dbReference>
<evidence type="ECO:0000256" key="5">
    <source>
        <dbReference type="SAM" id="Coils"/>
    </source>
</evidence>
<evidence type="ECO:0000256" key="4">
    <source>
        <dbReference type="PROSITE-ProRule" id="PRU00502"/>
    </source>
</evidence>
<comment type="caution">
    <text evidence="9">The sequence shown here is derived from an EMBL/GenBank/DDBJ whole genome shotgun (WGS) entry which is preliminary data.</text>
</comment>
<proteinExistence type="predicted"/>
<keyword evidence="5" id="KW-0175">Coiled coil</keyword>
<protein>
    <recommendedName>
        <fullName evidence="11">BRCA1-associated protein</fullName>
    </recommendedName>
</protein>
<feature type="domain" description="UBP-type" evidence="8">
    <location>
        <begin position="413"/>
        <end position="505"/>
    </location>
</feature>
<feature type="region of interest" description="Disordered" evidence="6">
    <location>
        <begin position="44"/>
        <end position="118"/>
    </location>
</feature>
<dbReference type="AlphaFoldDB" id="A0AAV2IRI4"/>
<dbReference type="Pfam" id="PF02148">
    <property type="entry name" value="zf-UBP"/>
    <property type="match status" value="1"/>
</dbReference>
<dbReference type="SUPFAM" id="SSF57850">
    <property type="entry name" value="RING/U-box"/>
    <property type="match status" value="2"/>
</dbReference>
<dbReference type="CDD" id="cd12718">
    <property type="entry name" value="RRM_BRAP2"/>
    <property type="match status" value="1"/>
</dbReference>
<feature type="domain" description="RING-type" evidence="7">
    <location>
        <begin position="376"/>
        <end position="416"/>
    </location>
</feature>
<dbReference type="GO" id="GO:0008270">
    <property type="term" value="F:zinc ion binding"/>
    <property type="evidence" value="ECO:0007669"/>
    <property type="project" value="UniProtKB-KW"/>
</dbReference>
<dbReference type="InterPro" id="IPR011422">
    <property type="entry name" value="BRAP2/ETP1_RRM"/>
</dbReference>
<feature type="compositionally biased region" description="Polar residues" evidence="6">
    <location>
        <begin position="48"/>
        <end position="66"/>
    </location>
</feature>
<keyword evidence="1" id="KW-0479">Metal-binding</keyword>
<dbReference type="InterPro" id="IPR047243">
    <property type="entry name" value="RING-H2_BRAP2"/>
</dbReference>
<dbReference type="Pfam" id="PF13639">
    <property type="entry name" value="zf-RING_2"/>
    <property type="match status" value="1"/>
</dbReference>
<keyword evidence="3" id="KW-0862">Zinc</keyword>
<dbReference type="Gene3D" id="3.30.40.10">
    <property type="entry name" value="Zinc/RING finger domain, C3HC4 (zinc finger)"/>
    <property type="match status" value="2"/>
</dbReference>
<dbReference type="GO" id="GO:0016567">
    <property type="term" value="P:protein ubiquitination"/>
    <property type="evidence" value="ECO:0007669"/>
    <property type="project" value="TreeGrafter"/>
</dbReference>
<dbReference type="GO" id="GO:0061630">
    <property type="term" value="F:ubiquitin protein ligase activity"/>
    <property type="evidence" value="ECO:0007669"/>
    <property type="project" value="TreeGrafter"/>
</dbReference>
<dbReference type="SMART" id="SM00290">
    <property type="entry name" value="ZnF_UBP"/>
    <property type="match status" value="1"/>
</dbReference>
<evidence type="ECO:0000313" key="10">
    <source>
        <dbReference type="Proteomes" id="UP001497497"/>
    </source>
</evidence>
<feature type="coiled-coil region" evidence="5">
    <location>
        <begin position="536"/>
        <end position="647"/>
    </location>
</feature>
<feature type="compositionally biased region" description="Basic and acidic residues" evidence="6">
    <location>
        <begin position="182"/>
        <end position="195"/>
    </location>
</feature>
<dbReference type="Pfam" id="PF07576">
    <property type="entry name" value="BRAP2"/>
    <property type="match status" value="1"/>
</dbReference>
<dbReference type="PROSITE" id="PS50089">
    <property type="entry name" value="ZF_RING_2"/>
    <property type="match status" value="1"/>
</dbReference>
<evidence type="ECO:0000259" key="7">
    <source>
        <dbReference type="PROSITE" id="PS50089"/>
    </source>
</evidence>
<dbReference type="GO" id="GO:0007265">
    <property type="term" value="P:Ras protein signal transduction"/>
    <property type="evidence" value="ECO:0007669"/>
    <property type="project" value="TreeGrafter"/>
</dbReference>
<dbReference type="InterPro" id="IPR034932">
    <property type="entry name" value="BRAP2_RRM"/>
</dbReference>
<evidence type="ECO:0000313" key="9">
    <source>
        <dbReference type="EMBL" id="CAL1548415.1"/>
    </source>
</evidence>
<evidence type="ECO:0008006" key="11">
    <source>
        <dbReference type="Google" id="ProtNLM"/>
    </source>
</evidence>
<feature type="compositionally biased region" description="Polar residues" evidence="6">
    <location>
        <begin position="228"/>
        <end position="239"/>
    </location>
</feature>
<dbReference type="InterPro" id="IPR013083">
    <property type="entry name" value="Znf_RING/FYVE/PHD"/>
</dbReference>
<gene>
    <name evidence="9" type="ORF">GSLYS_00021732001</name>
</gene>
<accession>A0AAV2IRI4</accession>
<dbReference type="EMBL" id="CAXITT010001340">
    <property type="protein sequence ID" value="CAL1548415.1"/>
    <property type="molecule type" value="Genomic_DNA"/>
</dbReference>
<sequence length="694" mass="78806">MLISLLTLRLELSSESSDLKYFRSYTAKASGGQHYSKAGSKSYASVARGSSSPRDLQPSNTPSQFELTKGEKHHFNQIKPERRERTPSSSEIPLDQEPPPSERLGEQSSQILSGDVRHRDPQTENIVCRGRRVFKDIHIELIEEPVIKLLLATTEPDLGPISMDEQEPSTSRGASEDGPGPRGKELTEDAEDHKYQVVGRQRISKSESDERTQATSAMPSGANRPKSHSPTNKMPSTVSFYSGNPSVELTKGIMHIYKDSQMTTLDKDVTRSEMLCMMGVPASYTIHDLIKFIAPMGDCVSYMQVLRDAFPNQYMLLIKFRDQTSADDFYSYFNNRRFNSIEPDICHLVYVAKIELINEAEGGSLPIMDMTELPNCPVCLERMEESVDGILTVLCNHAFHTHCLAQWGDTSCPVCRYCQTPEEVADQRCMQCGSHESLWICLICGLVGCGRYVGLHAYKHFQDTNHTYAMQLGTNRVWDYAGDNYVHRLAQNKSDGKLVEVDEGGNEMQEEKLDSITLEYTYLLTTQLESQRLYFMEQIQEAVKDLESKLKESSERWEKERSERERAECKLSELSKEKNILEKKCSQLTSRTAKVLSELQDERQMNKSLRENQQLWQEKTKGLEERLKQVSDKKDQEISELQEQLRDIMFYLDAQRKLAENPGVSQEEIQGGQVIVGAAATPAGNGKKIRKKKR</sequence>
<dbReference type="PROSITE" id="PS50271">
    <property type="entry name" value="ZF_UBP"/>
    <property type="match status" value="1"/>
</dbReference>